<accession>K0RDB9</accession>
<protein>
    <submittedName>
        <fullName evidence="1">Uncharacterized protein</fullName>
    </submittedName>
</protein>
<dbReference type="Pfam" id="PF07692">
    <property type="entry name" value="Fea1"/>
    <property type="match status" value="1"/>
</dbReference>
<proteinExistence type="predicted"/>
<dbReference type="OMA" id="WNLANKR"/>
<dbReference type="AlphaFoldDB" id="K0RDB9"/>
<keyword evidence="2" id="KW-1185">Reference proteome</keyword>
<evidence type="ECO:0000313" key="1">
    <source>
        <dbReference type="EMBL" id="EJK47086.1"/>
    </source>
</evidence>
<dbReference type="EMBL" id="AGNL01047363">
    <property type="protein sequence ID" value="EJK47086.1"/>
    <property type="molecule type" value="Genomic_DNA"/>
</dbReference>
<dbReference type="eggNOG" id="ENOG502SISA">
    <property type="taxonomic scope" value="Eukaryota"/>
</dbReference>
<organism evidence="1 2">
    <name type="scientific">Thalassiosira oceanica</name>
    <name type="common">Marine diatom</name>
    <dbReference type="NCBI Taxonomy" id="159749"/>
    <lineage>
        <taxon>Eukaryota</taxon>
        <taxon>Sar</taxon>
        <taxon>Stramenopiles</taxon>
        <taxon>Ochrophyta</taxon>
        <taxon>Bacillariophyta</taxon>
        <taxon>Coscinodiscophyceae</taxon>
        <taxon>Thalassiosirophycidae</taxon>
        <taxon>Thalassiosirales</taxon>
        <taxon>Thalassiosiraceae</taxon>
        <taxon>Thalassiosira</taxon>
    </lineage>
</organism>
<reference evidence="1 2" key="1">
    <citation type="journal article" date="2012" name="Genome Biol.">
        <title>Genome and low-iron response of an oceanic diatom adapted to chronic iron limitation.</title>
        <authorList>
            <person name="Lommer M."/>
            <person name="Specht M."/>
            <person name="Roy A.S."/>
            <person name="Kraemer L."/>
            <person name="Andreson R."/>
            <person name="Gutowska M.A."/>
            <person name="Wolf J."/>
            <person name="Bergner S.V."/>
            <person name="Schilhabel M.B."/>
            <person name="Klostermeier U.C."/>
            <person name="Beiko R.G."/>
            <person name="Rosenstiel P."/>
            <person name="Hippler M."/>
            <person name="Laroche J."/>
        </authorList>
    </citation>
    <scope>NUCLEOTIDE SEQUENCE [LARGE SCALE GENOMIC DNA]</scope>
    <source>
        <strain evidence="1 2">CCMP1005</strain>
    </source>
</reference>
<dbReference type="Proteomes" id="UP000266841">
    <property type="component" value="Unassembled WGS sequence"/>
</dbReference>
<name>K0RDB9_THAOC</name>
<comment type="caution">
    <text evidence="1">The sequence shown here is derived from an EMBL/GenBank/DDBJ whole genome shotgun (WGS) entry which is preliminary data.</text>
</comment>
<sequence>MAATTTTFDVGITTLTNVTAISRIAYDIRDMAEALEANDFLTARRIYENGKNAPQYNFLGDEMDEFLSLQKMGKAGIAGSPLADGDRGLFDEDPTFMFQMLGMANIGEPLSEVISKHAAYADAYITQELNDKKAGTLGAQSAAILIVSQYATHQLWDGLQDCYAVQQGWNPEADKTGKINPKQSFDNFIALYIGAGQTLAPDWEGDMLYELAQAGGDMFGTQNREGEANVNTEIKQLYQNIQQIMSERDFCKRDESIESLWGLVNKIIAKMYVPMVQLLIHSMYDDQQYQKVRMYALAVVPQLSQCRPSIQRALKSYLLDKQYDRVDMPRIVSLLQQSYDCLGFTCSDIGTYGDNKVAECAAIVRNHPIAGFVPKEPVQALSKIDLDILAIEQLFKFPSTTYNYMAQLYYKYGKAAALDDTGSAISLQHMARSPDDEKWSPYYSEYLSYYEEDYYADTRITTAFRDRQNVLKLSDEQRGAYIVSTIQYNVVLQYLMGLVGAAVQACEEAKVDDKAGRASGLEKWDSFAAIYIGSLEGTKSQGSELIDGLMIWNLANKRSVSFNTQNGDFYAKINDEMIDLLFAGQSEVSRSDCTNFEKTTTRAMHLMLLPFIQSTIWYAIKNANLKSESTSEDLAIGEVLAFSILPIVQKYDRNAEATM</sequence>
<evidence type="ECO:0000313" key="2">
    <source>
        <dbReference type="Proteomes" id="UP000266841"/>
    </source>
</evidence>
<gene>
    <name evidence="1" type="ORF">THAOC_34219</name>
</gene>
<dbReference type="OrthoDB" id="41033at2759"/>
<dbReference type="InterPro" id="IPR011643">
    <property type="entry name" value="HCR1"/>
</dbReference>